<comment type="caution">
    <text evidence="4">The sequence shown here is derived from an EMBL/GenBank/DDBJ whole genome shotgun (WGS) entry which is preliminary data.</text>
</comment>
<protein>
    <submittedName>
        <fullName evidence="4">Uncharacterized protein</fullName>
    </submittedName>
</protein>
<feature type="compositionally biased region" description="Low complexity" evidence="2">
    <location>
        <begin position="235"/>
        <end position="262"/>
    </location>
</feature>
<feature type="region of interest" description="Disordered" evidence="2">
    <location>
        <begin position="195"/>
        <end position="278"/>
    </location>
</feature>
<dbReference type="InterPro" id="IPR008160">
    <property type="entry name" value="Collagen"/>
</dbReference>
<feature type="region of interest" description="Disordered" evidence="2">
    <location>
        <begin position="23"/>
        <end position="60"/>
    </location>
</feature>
<dbReference type="Proteomes" id="UP001159405">
    <property type="component" value="Unassembled WGS sequence"/>
</dbReference>
<feature type="compositionally biased region" description="Basic and acidic residues" evidence="2">
    <location>
        <begin position="207"/>
        <end position="217"/>
    </location>
</feature>
<keyword evidence="1" id="KW-0175">Coiled coil</keyword>
<organism evidence="4 5">
    <name type="scientific">Porites lobata</name>
    <dbReference type="NCBI Taxonomy" id="104759"/>
    <lineage>
        <taxon>Eukaryota</taxon>
        <taxon>Metazoa</taxon>
        <taxon>Cnidaria</taxon>
        <taxon>Anthozoa</taxon>
        <taxon>Hexacorallia</taxon>
        <taxon>Scleractinia</taxon>
        <taxon>Fungiina</taxon>
        <taxon>Poritidae</taxon>
        <taxon>Porites</taxon>
    </lineage>
</organism>
<evidence type="ECO:0000256" key="2">
    <source>
        <dbReference type="SAM" id="MobiDB-lite"/>
    </source>
</evidence>
<proteinExistence type="predicted"/>
<name>A0ABN8PCH5_9CNID</name>
<feature type="compositionally biased region" description="Polar residues" evidence="2">
    <location>
        <begin position="195"/>
        <end position="206"/>
    </location>
</feature>
<sequence length="374" mass="40039">MQRPGETQEEHFELINVDGVHVNAGSEGSASENPKPVLMRTTTGKNDNENASKERPVRDVGGAVHSEVTANSNSVIIQGAEQASWRPEGSDAVLDSLNVITQTMQQQMNFKFRRMMYLMTLLLVIILLTAAVSVGFIVKTSKPETCPSQPSLSPGPSDAGFSRYAREIRELKDTLNSTRRQLDDVRHELKRQNNTIAKFGISNGTDPSKRSDNDGLKGEPGPLGPPGPAGPPGPRGFNGTQGPMGLPGPQGQQGLQGATGSTGINGSQGPPGRPGAGNLTLCQYKNKREAAQTPGMAADAVVRLREDEHPGWKIMAATCSTVKGAEYIMEDAVFEPGTNIPVYSCHCKGQATLFVLGSGYMKCVIHYWICPIIS</sequence>
<evidence type="ECO:0000313" key="4">
    <source>
        <dbReference type="EMBL" id="CAH3140931.1"/>
    </source>
</evidence>
<reference evidence="4 5" key="1">
    <citation type="submission" date="2022-05" db="EMBL/GenBank/DDBJ databases">
        <authorList>
            <consortium name="Genoscope - CEA"/>
            <person name="William W."/>
        </authorList>
    </citation>
    <scope>NUCLEOTIDE SEQUENCE [LARGE SCALE GENOMIC DNA]</scope>
</reference>
<accession>A0ABN8PCH5</accession>
<gene>
    <name evidence="4" type="ORF">PLOB_00041449</name>
</gene>
<feature type="compositionally biased region" description="Basic and acidic residues" evidence="2">
    <location>
        <begin position="46"/>
        <end position="58"/>
    </location>
</feature>
<keyword evidence="3" id="KW-0812">Transmembrane</keyword>
<feature type="compositionally biased region" description="Pro residues" evidence="2">
    <location>
        <begin position="222"/>
        <end position="234"/>
    </location>
</feature>
<keyword evidence="3" id="KW-1133">Transmembrane helix</keyword>
<evidence type="ECO:0000313" key="5">
    <source>
        <dbReference type="Proteomes" id="UP001159405"/>
    </source>
</evidence>
<keyword evidence="5" id="KW-1185">Reference proteome</keyword>
<keyword evidence="3" id="KW-0472">Membrane</keyword>
<feature type="transmembrane region" description="Helical" evidence="3">
    <location>
        <begin position="116"/>
        <end position="138"/>
    </location>
</feature>
<evidence type="ECO:0000256" key="1">
    <source>
        <dbReference type="SAM" id="Coils"/>
    </source>
</evidence>
<feature type="coiled-coil region" evidence="1">
    <location>
        <begin position="161"/>
        <end position="195"/>
    </location>
</feature>
<dbReference type="Pfam" id="PF01391">
    <property type="entry name" value="Collagen"/>
    <property type="match status" value="1"/>
</dbReference>
<dbReference type="EMBL" id="CALNXK010000065">
    <property type="protein sequence ID" value="CAH3140931.1"/>
    <property type="molecule type" value="Genomic_DNA"/>
</dbReference>
<evidence type="ECO:0000256" key="3">
    <source>
        <dbReference type="SAM" id="Phobius"/>
    </source>
</evidence>